<keyword evidence="9 19" id="KW-0378">Hydrolase</keyword>
<feature type="domain" description="DNA replication factor Dna2 N-terminal" evidence="20">
    <location>
        <begin position="3"/>
        <end position="89"/>
    </location>
</feature>
<dbReference type="PANTHER" id="PTHR10887:SF433">
    <property type="entry name" value="DNA REPLICATION ATP-DEPENDENT HELICASE_NUCLEASE DNA2"/>
    <property type="match status" value="1"/>
</dbReference>
<evidence type="ECO:0000256" key="2">
    <source>
        <dbReference type="ARBA" id="ARBA00007913"/>
    </source>
</evidence>
<evidence type="ECO:0000256" key="10">
    <source>
        <dbReference type="ARBA" id="ARBA00022806"/>
    </source>
</evidence>
<evidence type="ECO:0000256" key="5">
    <source>
        <dbReference type="ARBA" id="ARBA00022722"/>
    </source>
</evidence>
<comment type="cofactor">
    <cofactor evidence="1">
        <name>[4Fe-4S] cluster</name>
        <dbReference type="ChEBI" id="CHEBI:49883"/>
    </cofactor>
</comment>
<dbReference type="InterPro" id="IPR041679">
    <property type="entry name" value="DNA2/NAM7-like_C"/>
</dbReference>
<keyword evidence="24" id="KW-1185">Reference proteome</keyword>
<dbReference type="GO" id="GO:0046872">
    <property type="term" value="F:metal ion binding"/>
    <property type="evidence" value="ECO:0007669"/>
    <property type="project" value="UniProtKB-UniRule"/>
</dbReference>
<evidence type="ECO:0000256" key="9">
    <source>
        <dbReference type="ARBA" id="ARBA00022801"/>
    </source>
</evidence>
<evidence type="ECO:0000256" key="13">
    <source>
        <dbReference type="ARBA" id="ARBA00023014"/>
    </source>
</evidence>
<keyword evidence="5 19" id="KW-0540">Nuclease</keyword>
<dbReference type="AlphaFoldDB" id="A0A9Q0M3C8"/>
<keyword evidence="4 19" id="KW-0235">DNA replication</keyword>
<dbReference type="InterPro" id="IPR045055">
    <property type="entry name" value="DNA2/NAM7-like"/>
</dbReference>
<dbReference type="Pfam" id="PF13087">
    <property type="entry name" value="AAA_12"/>
    <property type="match status" value="1"/>
</dbReference>
<evidence type="ECO:0000256" key="12">
    <source>
        <dbReference type="ARBA" id="ARBA00023004"/>
    </source>
</evidence>
<comment type="similarity">
    <text evidence="2 19">Belongs to the DNA2/NAM7 helicase family.</text>
</comment>
<evidence type="ECO:0000259" key="22">
    <source>
        <dbReference type="Pfam" id="PF13087"/>
    </source>
</evidence>
<dbReference type="GO" id="GO:0071932">
    <property type="term" value="P:replication fork reversal"/>
    <property type="evidence" value="ECO:0007669"/>
    <property type="project" value="TreeGrafter"/>
</dbReference>
<evidence type="ECO:0000256" key="8">
    <source>
        <dbReference type="ARBA" id="ARBA00022763"/>
    </source>
</evidence>
<dbReference type="Gene3D" id="3.40.50.300">
    <property type="entry name" value="P-loop containing nucleotide triphosphate hydrolases"/>
    <property type="match status" value="2"/>
</dbReference>
<evidence type="ECO:0000256" key="7">
    <source>
        <dbReference type="ARBA" id="ARBA00022741"/>
    </source>
</evidence>
<evidence type="ECO:0000256" key="3">
    <source>
        <dbReference type="ARBA" id="ARBA00022485"/>
    </source>
</evidence>
<comment type="catalytic activity">
    <reaction evidence="18 19">
        <text>ATP + H2O = ADP + phosphate + H(+)</text>
        <dbReference type="Rhea" id="RHEA:13065"/>
        <dbReference type="ChEBI" id="CHEBI:15377"/>
        <dbReference type="ChEBI" id="CHEBI:15378"/>
        <dbReference type="ChEBI" id="CHEBI:30616"/>
        <dbReference type="ChEBI" id="CHEBI:43474"/>
        <dbReference type="ChEBI" id="CHEBI:456216"/>
        <dbReference type="EC" id="3.6.4.12"/>
    </reaction>
</comment>
<evidence type="ECO:0000313" key="24">
    <source>
        <dbReference type="Proteomes" id="UP001142055"/>
    </source>
</evidence>
<keyword evidence="12 19" id="KW-0408">Iron</keyword>
<comment type="function">
    <text evidence="19">Key enzyme involved in DNA replication and DNA repair. Involved in Okazaki fragments processing by cleaving long flaps that escape FEN1: flaps that are longer than 27 nucleotides are coated by replication protein A complex (RPA), leading to recruit DNA2 which cleaves the flap until it is too short to bind RPA and becomes a substrate for FEN1. Also involved in 5'-end resection of DNA during double-strand break (DSB) repair by mediating the cleavage of 5'-ssDNA.</text>
</comment>
<evidence type="ECO:0000259" key="20">
    <source>
        <dbReference type="Pfam" id="PF08696"/>
    </source>
</evidence>
<dbReference type="InterPro" id="IPR011604">
    <property type="entry name" value="PDDEXK-like_dom_sf"/>
</dbReference>
<dbReference type="Pfam" id="PF13086">
    <property type="entry name" value="AAA_11"/>
    <property type="match status" value="2"/>
</dbReference>
<keyword evidence="17 19" id="KW-0511">Multifunctional enzyme</keyword>
<evidence type="ECO:0000256" key="17">
    <source>
        <dbReference type="ARBA" id="ARBA00023268"/>
    </source>
</evidence>
<dbReference type="OMA" id="ETYMFEK"/>
<dbReference type="GO" id="GO:0005737">
    <property type="term" value="C:cytoplasm"/>
    <property type="evidence" value="ECO:0007669"/>
    <property type="project" value="TreeGrafter"/>
</dbReference>
<dbReference type="GO" id="GO:0017116">
    <property type="term" value="F:single-stranded DNA helicase activity"/>
    <property type="evidence" value="ECO:0007669"/>
    <property type="project" value="UniProtKB-UniRule"/>
</dbReference>
<dbReference type="GO" id="GO:0017108">
    <property type="term" value="F:5'-flap endonuclease activity"/>
    <property type="evidence" value="ECO:0007669"/>
    <property type="project" value="UniProtKB-UniRule"/>
</dbReference>
<dbReference type="PANTHER" id="PTHR10887">
    <property type="entry name" value="DNA2/NAM7 HELICASE FAMILY"/>
    <property type="match status" value="1"/>
</dbReference>
<comment type="caution">
    <text evidence="23">The sequence shown here is derived from an EMBL/GenBank/DDBJ whole genome shotgun (WGS) entry which is preliminary data.</text>
</comment>
<dbReference type="SUPFAM" id="SSF52540">
    <property type="entry name" value="P-loop containing nucleoside triphosphate hydrolases"/>
    <property type="match status" value="1"/>
</dbReference>
<keyword evidence="13 19" id="KW-0411">Iron-sulfur</keyword>
<dbReference type="GO" id="GO:0033567">
    <property type="term" value="P:DNA replication, Okazaki fragment processing"/>
    <property type="evidence" value="ECO:0007669"/>
    <property type="project" value="UniProtKB-UniRule"/>
</dbReference>
<dbReference type="EMBL" id="JAPWDV010000003">
    <property type="protein sequence ID" value="KAJ6216665.1"/>
    <property type="molecule type" value="Genomic_DNA"/>
</dbReference>
<dbReference type="GO" id="GO:0051539">
    <property type="term" value="F:4 iron, 4 sulfur cluster binding"/>
    <property type="evidence" value="ECO:0007669"/>
    <property type="project" value="UniProtKB-UniRule"/>
</dbReference>
<keyword evidence="16 19" id="KW-0539">Nucleus</keyword>
<evidence type="ECO:0000259" key="21">
    <source>
        <dbReference type="Pfam" id="PF13086"/>
    </source>
</evidence>
<evidence type="ECO:0000256" key="4">
    <source>
        <dbReference type="ARBA" id="ARBA00022705"/>
    </source>
</evidence>
<dbReference type="Pfam" id="PF08696">
    <property type="entry name" value="Dna2"/>
    <property type="match status" value="1"/>
</dbReference>
<accession>A0A9Q0M3C8</accession>
<dbReference type="EC" id="3.6.4.12" evidence="19"/>
<reference evidence="23" key="1">
    <citation type="submission" date="2022-12" db="EMBL/GenBank/DDBJ databases">
        <title>Genome assemblies of Blomia tropicalis.</title>
        <authorList>
            <person name="Cui Y."/>
        </authorList>
    </citation>
    <scope>NUCLEOTIDE SEQUENCE</scope>
    <source>
        <tissue evidence="23">Adult mites</tissue>
    </source>
</reference>
<evidence type="ECO:0000256" key="19">
    <source>
        <dbReference type="RuleBase" id="RU367041"/>
    </source>
</evidence>
<keyword evidence="8 19" id="KW-0227">DNA damage</keyword>
<keyword evidence="3 19" id="KW-0004">4Fe-4S</keyword>
<dbReference type="CDD" id="cd18808">
    <property type="entry name" value="SF1_C_Upf1"/>
    <property type="match status" value="1"/>
</dbReference>
<proteinExistence type="inferred from homology"/>
<dbReference type="InterPro" id="IPR014808">
    <property type="entry name" value="DNA_replication_fac_Dna2_N"/>
</dbReference>
<dbReference type="EC" id="3.1.-.-" evidence="19"/>
<protein>
    <recommendedName>
        <fullName evidence="19">DNA replication ATP-dependent helicase/nuclease</fullName>
        <ecNumber evidence="19">3.1.-.-</ecNumber>
        <ecNumber evidence="19">3.6.4.12</ecNumber>
    </recommendedName>
</protein>
<dbReference type="GO" id="GO:0005634">
    <property type="term" value="C:nucleus"/>
    <property type="evidence" value="ECO:0007669"/>
    <property type="project" value="UniProtKB-SubCell"/>
</dbReference>
<evidence type="ECO:0000256" key="16">
    <source>
        <dbReference type="ARBA" id="ARBA00023242"/>
    </source>
</evidence>
<dbReference type="InterPro" id="IPR041677">
    <property type="entry name" value="DNA2/NAM7_AAA_11"/>
</dbReference>
<dbReference type="Proteomes" id="UP001142055">
    <property type="component" value="Chromosome 3"/>
</dbReference>
<keyword evidence="14 19" id="KW-0238">DNA-binding</keyword>
<dbReference type="GO" id="GO:0005524">
    <property type="term" value="F:ATP binding"/>
    <property type="evidence" value="ECO:0007669"/>
    <property type="project" value="UniProtKB-UniRule"/>
</dbReference>
<gene>
    <name evidence="23" type="ORF">RDWZM_007822</name>
</gene>
<keyword evidence="11 19" id="KW-0067">ATP-binding</keyword>
<keyword evidence="10 19" id="KW-0347">Helicase</keyword>
<evidence type="ECO:0000313" key="23">
    <source>
        <dbReference type="EMBL" id="KAJ6216665.1"/>
    </source>
</evidence>
<feature type="domain" description="DNA2/NAM7 helicase helicase" evidence="21">
    <location>
        <begin position="570"/>
        <end position="636"/>
    </location>
</feature>
<dbReference type="GO" id="GO:0006281">
    <property type="term" value="P:DNA repair"/>
    <property type="evidence" value="ECO:0007669"/>
    <property type="project" value="UniProtKB-KW"/>
</dbReference>
<name>A0A9Q0M3C8_BLOTA</name>
<dbReference type="GO" id="GO:0003677">
    <property type="term" value="F:DNA binding"/>
    <property type="evidence" value="ECO:0007669"/>
    <property type="project" value="UniProtKB-UniRule"/>
</dbReference>
<evidence type="ECO:0000256" key="11">
    <source>
        <dbReference type="ARBA" id="ARBA00022840"/>
    </source>
</evidence>
<dbReference type="InterPro" id="IPR027417">
    <property type="entry name" value="P-loop_NTPase"/>
</dbReference>
<dbReference type="InterPro" id="IPR047187">
    <property type="entry name" value="SF1_C_Upf1"/>
</dbReference>
<sequence>MTDAHQIEEYFRKILLPTIIFNLYEIGTSINDFITAIQPYIKSVSKWLTQYLDKNSKSKLFNIDKIEGIEPSVWSNLYGLIGKMDILVSISQLVNKYTRGIVPLELKTGRHSCSNSHMAQLILYTYLISASNKNMKSNNGYLIYLKDEPKTILVPSNEHVFRDLMISRNEFIQYVHQFEDVKEISNPDELLIKGPLPIVNERICNNCERLPDCSLILKCFDSKYMGDQKFNLADESTAHLDESDMQFFKKTISLLELEKRHQSNNDMSEHFWNFSSEKCESSLIGLSKMQIIRMDSGFVTFKRSSKAPMPSKLFTLNKKQIVNYSQFEGRRVVLSEEIADSTKMFNVYGMYCKRLCIAEGYVKKFSEDLQFIDVFLNDDDNNVGLESGSNKIYRLDFLNNQTNKVMAINFSNILRLMILDDKSRELRDIIIRGRFPSHNTNTCIVPSISNLFNSSFLSNLNGQQKRAVIGVLRTKCSLIYGSPGSGKTQTIVALVQALAKLGYSTLVTSFTHVAVDNILLKLMQTDSVQSKEIDFVRIGQKSRINPDLKEYSDYHRIEKWLENGDLSSLESFYNNIPIVASTCLGVASHPLFFKRTFDFCILDEASQVFLATSLGPLFVAKNFVLVGDQKQLPPVCGNRVARQHGLDESLFYRLLTFCDSNNVLANSDPDVAFERFEDYLINKNSVTIDSVRIFPLFIQYRMNRVIMELSNNITYAGKLRCANKNVELATLRCFLSEKGDPTGSFEKSYLRKAISSNLDDSVIFIDTDRVVNACENVSDSQTDLQVDGEIVSNKNCGYVYNDFEAHLIVQLTQTLMAVYQKGGLTLSDIGVISPFKRQVIHLRELFGEEFVKQYKLEINTVDQYQGRDKEVIIYSCVKSYFKNDDDNSPKLPNSAIGVVFSELLKDERRLNVAVTRAKKKLIIIGNRSSLKHYSPFQKLLTSMQPHQFVKLCEHNYDDLLDTLPKNLN</sequence>
<comment type="subcellular location">
    <subcellularLocation>
        <location evidence="19">Nucleus</location>
    </subcellularLocation>
    <subcellularLocation>
        <location evidence="19">Chromosome</location>
    </subcellularLocation>
</comment>
<feature type="domain" description="DNA2/NAM7 helicase-like C-terminal" evidence="22">
    <location>
        <begin position="693"/>
        <end position="927"/>
    </location>
</feature>
<evidence type="ECO:0000256" key="15">
    <source>
        <dbReference type="ARBA" id="ARBA00023204"/>
    </source>
</evidence>
<evidence type="ECO:0000256" key="14">
    <source>
        <dbReference type="ARBA" id="ARBA00023125"/>
    </source>
</evidence>
<keyword evidence="19" id="KW-0158">Chromosome</keyword>
<keyword evidence="6 19" id="KW-0479">Metal-binding</keyword>
<organism evidence="23 24">
    <name type="scientific">Blomia tropicalis</name>
    <name type="common">Mite</name>
    <dbReference type="NCBI Taxonomy" id="40697"/>
    <lineage>
        <taxon>Eukaryota</taxon>
        <taxon>Metazoa</taxon>
        <taxon>Ecdysozoa</taxon>
        <taxon>Arthropoda</taxon>
        <taxon>Chelicerata</taxon>
        <taxon>Arachnida</taxon>
        <taxon>Acari</taxon>
        <taxon>Acariformes</taxon>
        <taxon>Sarcoptiformes</taxon>
        <taxon>Astigmata</taxon>
        <taxon>Glycyphagoidea</taxon>
        <taxon>Echimyopodidae</taxon>
        <taxon>Blomia</taxon>
    </lineage>
</organism>
<evidence type="ECO:0000256" key="1">
    <source>
        <dbReference type="ARBA" id="ARBA00001966"/>
    </source>
</evidence>
<evidence type="ECO:0000256" key="18">
    <source>
        <dbReference type="ARBA" id="ARBA00047995"/>
    </source>
</evidence>
<evidence type="ECO:0000256" key="6">
    <source>
        <dbReference type="ARBA" id="ARBA00022723"/>
    </source>
</evidence>
<dbReference type="Gene3D" id="3.90.320.10">
    <property type="match status" value="1"/>
</dbReference>
<dbReference type="GO" id="GO:0005694">
    <property type="term" value="C:chromosome"/>
    <property type="evidence" value="ECO:0007669"/>
    <property type="project" value="UniProtKB-SubCell"/>
</dbReference>
<keyword evidence="15 19" id="KW-0234">DNA repair</keyword>
<feature type="domain" description="DNA2/NAM7 helicase helicase" evidence="21">
    <location>
        <begin position="459"/>
        <end position="563"/>
    </location>
</feature>
<keyword evidence="7 19" id="KW-0547">Nucleotide-binding</keyword>